<proteinExistence type="predicted"/>
<accession>A0A9E7A412</accession>
<dbReference type="AlphaFoldDB" id="A0A9E7A412"/>
<feature type="domain" description="Secretion system C-terminal sorting" evidence="3">
    <location>
        <begin position="101"/>
        <end position="155"/>
    </location>
</feature>
<evidence type="ECO:0000256" key="1">
    <source>
        <dbReference type="ARBA" id="ARBA00022729"/>
    </source>
</evidence>
<organism evidence="4 5">
    <name type="scientific">Abyssalbus ytuae</name>
    <dbReference type="NCBI Taxonomy" id="2926907"/>
    <lineage>
        <taxon>Bacteria</taxon>
        <taxon>Pseudomonadati</taxon>
        <taxon>Bacteroidota</taxon>
        <taxon>Flavobacteriia</taxon>
        <taxon>Flavobacteriales</taxon>
        <taxon>Flavobacteriaceae</taxon>
        <taxon>Abyssalbus</taxon>
    </lineage>
</organism>
<evidence type="ECO:0000259" key="2">
    <source>
        <dbReference type="Pfam" id="PF07705"/>
    </source>
</evidence>
<dbReference type="Pfam" id="PF18962">
    <property type="entry name" value="Por_Secre_tail"/>
    <property type="match status" value="1"/>
</dbReference>
<dbReference type="Pfam" id="PF07705">
    <property type="entry name" value="CARDB"/>
    <property type="match status" value="1"/>
</dbReference>
<protein>
    <submittedName>
        <fullName evidence="4">T9SS type A sorting domain-containing protein</fullName>
    </submittedName>
</protein>
<keyword evidence="1" id="KW-0732">Signal</keyword>
<name>A0A9E7A412_9FLAO</name>
<evidence type="ECO:0000313" key="5">
    <source>
        <dbReference type="Proteomes" id="UP000831290"/>
    </source>
</evidence>
<evidence type="ECO:0000259" key="3">
    <source>
        <dbReference type="Pfam" id="PF18962"/>
    </source>
</evidence>
<dbReference type="KEGG" id="fbm:MQE35_11410"/>
<dbReference type="Proteomes" id="UP000831290">
    <property type="component" value="Chromosome"/>
</dbReference>
<gene>
    <name evidence="4" type="ORF">MQE35_11410</name>
</gene>
<dbReference type="EMBL" id="CP094358">
    <property type="protein sequence ID" value="UOB19491.1"/>
    <property type="molecule type" value="Genomic_DNA"/>
</dbReference>
<evidence type="ECO:0000313" key="4">
    <source>
        <dbReference type="EMBL" id="UOB19491.1"/>
    </source>
</evidence>
<keyword evidence="5" id="KW-1185">Reference proteome</keyword>
<dbReference type="NCBIfam" id="TIGR04183">
    <property type="entry name" value="Por_Secre_tail"/>
    <property type="match status" value="1"/>
</dbReference>
<dbReference type="InterPro" id="IPR026444">
    <property type="entry name" value="Secre_tail"/>
</dbReference>
<dbReference type="InterPro" id="IPR011635">
    <property type="entry name" value="CARDB"/>
</dbReference>
<sequence length="159" mass="17781">MALTTNPNAYLDLSYNDPVLGFESLGVNSLNGNNEDTVTFSKFIGDNYLGLNFVNGQTYWLIVDVDYNNDVDESNESNSDNLWAFAFTYSSTSSKKLVLSKGQTLYISNNNIEIYDFSGNKVSTQKGSSPEEEKIIIDNLPKGYYIIKSGEKTTKIYND</sequence>
<reference evidence="4" key="1">
    <citation type="submission" date="2022-03" db="EMBL/GenBank/DDBJ databases">
        <title>Description of Abyssus ytuae gen. nov., sp. nov., a novel member of the family Flavobacteriaceae isolated from the sediment of Mariana Trench.</title>
        <authorList>
            <person name="Zhang J."/>
            <person name="Xu X."/>
        </authorList>
    </citation>
    <scope>NUCLEOTIDE SEQUENCE</scope>
    <source>
        <strain evidence="4">MT3330</strain>
    </source>
</reference>
<feature type="domain" description="CARDB" evidence="2">
    <location>
        <begin position="20"/>
        <end position="78"/>
    </location>
</feature>
<dbReference type="InterPro" id="IPR013783">
    <property type="entry name" value="Ig-like_fold"/>
</dbReference>
<dbReference type="Gene3D" id="2.60.40.10">
    <property type="entry name" value="Immunoglobulins"/>
    <property type="match status" value="1"/>
</dbReference>